<dbReference type="InterPro" id="IPR016047">
    <property type="entry name" value="M23ase_b-sheet_dom"/>
</dbReference>
<dbReference type="STRING" id="36842.SAMN02194393_04875"/>
<evidence type="ECO:0000259" key="4">
    <source>
        <dbReference type="PROSITE" id="PS51782"/>
    </source>
</evidence>
<dbReference type="PANTHER" id="PTHR21666">
    <property type="entry name" value="PEPTIDASE-RELATED"/>
    <property type="match status" value="1"/>
</dbReference>
<evidence type="ECO:0000259" key="3">
    <source>
        <dbReference type="PROSITE" id="PS51109"/>
    </source>
</evidence>
<dbReference type="Gene3D" id="3.10.350.10">
    <property type="entry name" value="LysM domain"/>
    <property type="match status" value="1"/>
</dbReference>
<evidence type="ECO:0000313" key="6">
    <source>
        <dbReference type="Proteomes" id="UP000190285"/>
    </source>
</evidence>
<feature type="domain" description="G5" evidence="3">
    <location>
        <begin position="233"/>
        <end position="313"/>
    </location>
</feature>
<dbReference type="PROSITE" id="PS51109">
    <property type="entry name" value="G5"/>
    <property type="match status" value="1"/>
</dbReference>
<dbReference type="InterPro" id="IPR018392">
    <property type="entry name" value="LysM"/>
</dbReference>
<keyword evidence="5" id="KW-0378">Hydrolase</keyword>
<dbReference type="RefSeq" id="WP_079495428.1">
    <property type="nucleotide sequence ID" value="NZ_FUZT01000017.1"/>
</dbReference>
<feature type="domain" description="LysM" evidence="4">
    <location>
        <begin position="182"/>
        <end position="226"/>
    </location>
</feature>
<name>A0A1T5MKF7_9FIRM</name>
<dbReference type="AlphaFoldDB" id="A0A1T5MKF7"/>
<dbReference type="SUPFAM" id="SSF51261">
    <property type="entry name" value="Duplicated hybrid motif"/>
    <property type="match status" value="1"/>
</dbReference>
<dbReference type="PANTHER" id="PTHR21666:SF270">
    <property type="entry name" value="MUREIN HYDROLASE ACTIVATOR ENVC"/>
    <property type="match status" value="1"/>
</dbReference>
<dbReference type="InterPro" id="IPR011055">
    <property type="entry name" value="Dup_hybrid_motif"/>
</dbReference>
<evidence type="ECO:0000313" key="5">
    <source>
        <dbReference type="EMBL" id="SKC88398.1"/>
    </source>
</evidence>
<dbReference type="Gene3D" id="2.70.70.10">
    <property type="entry name" value="Glucose Permease (Domain IIA)"/>
    <property type="match status" value="1"/>
</dbReference>
<protein>
    <submittedName>
        <fullName evidence="5">Murein DD-endopeptidase MepM and murein hydrolase activator NlpD, contain LysM domain</fullName>
    </submittedName>
</protein>
<evidence type="ECO:0000256" key="2">
    <source>
        <dbReference type="SAM" id="Phobius"/>
    </source>
</evidence>
<dbReference type="SUPFAM" id="SSF54106">
    <property type="entry name" value="LysM domain"/>
    <property type="match status" value="1"/>
</dbReference>
<keyword evidence="2" id="KW-0472">Membrane</keyword>
<dbReference type="SMART" id="SM01208">
    <property type="entry name" value="G5"/>
    <property type="match status" value="1"/>
</dbReference>
<dbReference type="Pfam" id="PF01551">
    <property type="entry name" value="Peptidase_M23"/>
    <property type="match status" value="1"/>
</dbReference>
<dbReference type="Proteomes" id="UP000190285">
    <property type="component" value="Unassembled WGS sequence"/>
</dbReference>
<evidence type="ECO:0000256" key="1">
    <source>
        <dbReference type="ARBA" id="ARBA00022729"/>
    </source>
</evidence>
<keyword evidence="6" id="KW-1185">Reference proteome</keyword>
<dbReference type="InterPro" id="IPR050570">
    <property type="entry name" value="Cell_wall_metabolism_enzyme"/>
</dbReference>
<dbReference type="Gene3D" id="2.20.230.10">
    <property type="entry name" value="Resuscitation-promoting factor rpfb"/>
    <property type="match status" value="1"/>
</dbReference>
<dbReference type="CDD" id="cd12797">
    <property type="entry name" value="M23_peptidase"/>
    <property type="match status" value="1"/>
</dbReference>
<reference evidence="5 6" key="1">
    <citation type="submission" date="2017-02" db="EMBL/GenBank/DDBJ databases">
        <authorList>
            <person name="Peterson S.W."/>
        </authorList>
    </citation>
    <scope>NUCLEOTIDE SEQUENCE [LARGE SCALE GENOMIC DNA]</scope>
    <source>
        <strain evidence="5 6">M1</strain>
    </source>
</reference>
<organism evidence="5 6">
    <name type="scientific">Maledivibacter halophilus</name>
    <dbReference type="NCBI Taxonomy" id="36842"/>
    <lineage>
        <taxon>Bacteria</taxon>
        <taxon>Bacillati</taxon>
        <taxon>Bacillota</taxon>
        <taxon>Clostridia</taxon>
        <taxon>Peptostreptococcales</taxon>
        <taxon>Caminicellaceae</taxon>
        <taxon>Maledivibacter</taxon>
    </lineage>
</organism>
<dbReference type="InterPro" id="IPR036779">
    <property type="entry name" value="LysM_dom_sf"/>
</dbReference>
<dbReference type="Pfam" id="PF07501">
    <property type="entry name" value="G5"/>
    <property type="match status" value="1"/>
</dbReference>
<sequence length="443" mass="49377">MANSGNSGSLKNIIEKFIRQFKDSRQAKIFIFLGTIGVFFLTLLLAFPNKSYNNRPIRPVKGVQLEKSFSNRAGFQKREDGLKSIANIKEDVEEILKVRIPVYALNVNGKDLAVFKTKDEASNLLDDIVKPFTQDEEAKIEEIGFKENTKIVKKLVGAEKFAENLEYGEILDYITKGTKETKIHKMQKGENYWVIAQKYKINPDDLIKANPGVKPETLQIGQEISLVVPKPLITVVTKEIMEYNEEIAYETKYEETEVLYKGEVRVKMAGEKGEREVKAKINKENGIEIERSILEEKIIAEPTTKVVLKGTKNPPPKIGTGKLAKPTSRGILTSPFGWRWGRRHSGIDIGIPTGTDVKAADGGKVIFSGTKGGYGKCIIIDHGGNVNTLYAHNSELLVKKGTKVFKGQIIAKSGNTGVSTGPHLHFEVRKNNTPVNPAKYVKY</sequence>
<dbReference type="GO" id="GO:0004222">
    <property type="term" value="F:metalloendopeptidase activity"/>
    <property type="evidence" value="ECO:0007669"/>
    <property type="project" value="TreeGrafter"/>
</dbReference>
<dbReference type="SMART" id="SM00257">
    <property type="entry name" value="LysM"/>
    <property type="match status" value="1"/>
</dbReference>
<keyword evidence="2" id="KW-1133">Transmembrane helix</keyword>
<dbReference type="InterPro" id="IPR011098">
    <property type="entry name" value="G5_dom"/>
</dbReference>
<keyword evidence="1" id="KW-0732">Signal</keyword>
<dbReference type="Pfam" id="PF01476">
    <property type="entry name" value="LysM"/>
    <property type="match status" value="1"/>
</dbReference>
<keyword evidence="2" id="KW-0812">Transmembrane</keyword>
<proteinExistence type="predicted"/>
<gene>
    <name evidence="5" type="ORF">SAMN02194393_04875</name>
</gene>
<accession>A0A1T5MKF7</accession>
<feature type="transmembrane region" description="Helical" evidence="2">
    <location>
        <begin position="29"/>
        <end position="47"/>
    </location>
</feature>
<dbReference type="EMBL" id="FUZT01000017">
    <property type="protein sequence ID" value="SKC88398.1"/>
    <property type="molecule type" value="Genomic_DNA"/>
</dbReference>
<dbReference type="PROSITE" id="PS51782">
    <property type="entry name" value="LYSM"/>
    <property type="match status" value="1"/>
</dbReference>
<dbReference type="OrthoDB" id="9809488at2"/>
<dbReference type="CDD" id="cd00118">
    <property type="entry name" value="LysM"/>
    <property type="match status" value="1"/>
</dbReference>